<dbReference type="AlphaFoldDB" id="A0A8J8GAS5"/>
<evidence type="ECO:0000313" key="1">
    <source>
        <dbReference type="EMBL" id="NRS94178.1"/>
    </source>
</evidence>
<dbReference type="EMBL" id="JABSNO010000060">
    <property type="protein sequence ID" value="NRS94178.1"/>
    <property type="molecule type" value="Genomic_DNA"/>
</dbReference>
<accession>A0A8J8GAS5</accession>
<dbReference type="PROSITE" id="PS51257">
    <property type="entry name" value="PROKAR_LIPOPROTEIN"/>
    <property type="match status" value="1"/>
</dbReference>
<name>A0A8J8GAS5_9FLAO</name>
<organism evidence="1 2">
    <name type="scientific">Frigoriflavimonas asaccharolytica</name>
    <dbReference type="NCBI Taxonomy" id="2735899"/>
    <lineage>
        <taxon>Bacteria</taxon>
        <taxon>Pseudomonadati</taxon>
        <taxon>Bacteroidota</taxon>
        <taxon>Flavobacteriia</taxon>
        <taxon>Flavobacteriales</taxon>
        <taxon>Weeksellaceae</taxon>
        <taxon>Frigoriflavimonas</taxon>
    </lineage>
</organism>
<evidence type="ECO:0000313" key="2">
    <source>
        <dbReference type="Proteomes" id="UP000610746"/>
    </source>
</evidence>
<reference evidence="1" key="1">
    <citation type="submission" date="2020-05" db="EMBL/GenBank/DDBJ databases">
        <title>Genomic Encyclopedia of Type Strains, Phase IV (KMG-V): Genome sequencing to study the core and pangenomes of soil and plant-associated prokaryotes.</title>
        <authorList>
            <person name="Whitman W."/>
        </authorList>
    </citation>
    <scope>NUCLEOTIDE SEQUENCE</scope>
    <source>
        <strain evidence="1">16F</strain>
    </source>
</reference>
<sequence>MKKLFTICILTLFFACSTQQQSDKTSDNSAQTDKGIISKSESSAKTIEDKTINSTDYLTSTYDKPEFADKLKYHKETLKQLSEKKVFSEIDTTLKQTLILKHQEYFKTKADYELLSIAKGNLFQENKNDCAFVIYDKKNQRVSILVYNELTNKYFELFRELRVENGLETADCNYGAFGTLDYQLADEIVYQEEYLIKKPQSYLESTPCKIVDISKDEDFVLKSGCFSKNVSKRNLSNSLCIATSSVYNNWECLKYNKATNTFLIFYGQAFAD</sequence>
<dbReference type="Proteomes" id="UP000610746">
    <property type="component" value="Unassembled WGS sequence"/>
</dbReference>
<proteinExistence type="predicted"/>
<evidence type="ECO:0008006" key="3">
    <source>
        <dbReference type="Google" id="ProtNLM"/>
    </source>
</evidence>
<keyword evidence="2" id="KW-1185">Reference proteome</keyword>
<gene>
    <name evidence="1" type="ORF">HNQ03_003284</name>
</gene>
<comment type="caution">
    <text evidence="1">The sequence shown here is derived from an EMBL/GenBank/DDBJ whole genome shotgun (WGS) entry which is preliminary data.</text>
</comment>
<dbReference type="RefSeq" id="WP_173780693.1">
    <property type="nucleotide sequence ID" value="NZ_JABSNO010000060.1"/>
</dbReference>
<protein>
    <recommendedName>
        <fullName evidence="3">Lipoprotein</fullName>
    </recommendedName>
</protein>